<dbReference type="FunFam" id="3.30.160.60:FF:001869">
    <property type="entry name" value="Snail family zinc finger 1"/>
    <property type="match status" value="1"/>
</dbReference>
<evidence type="ECO:0000313" key="31">
    <source>
        <dbReference type="EMBL" id="KYO42109.1"/>
    </source>
</evidence>
<evidence type="ECO:0000256" key="16">
    <source>
        <dbReference type="ARBA" id="ARBA00022833"/>
    </source>
</evidence>
<evidence type="ECO:0000256" key="7">
    <source>
        <dbReference type="ARBA" id="ARBA00014143"/>
    </source>
</evidence>
<keyword evidence="17" id="KW-0832">Ubl conjugation</keyword>
<dbReference type="PROSITE" id="PS50089">
    <property type="entry name" value="ZF_RING_2"/>
    <property type="match status" value="1"/>
</dbReference>
<name>A0A151NZU4_ALLMI</name>
<dbReference type="Gene3D" id="3.30.160.60">
    <property type="entry name" value="Classic Zinc Finger"/>
    <property type="match status" value="4"/>
</dbReference>
<evidence type="ECO:0000259" key="29">
    <source>
        <dbReference type="PROSITE" id="PS50157"/>
    </source>
</evidence>
<dbReference type="PROSITE" id="PS50157">
    <property type="entry name" value="ZINC_FINGER_C2H2_2"/>
    <property type="match status" value="5"/>
</dbReference>
<dbReference type="UniPathway" id="UPA00143"/>
<dbReference type="GO" id="GO:0003677">
    <property type="term" value="F:DNA binding"/>
    <property type="evidence" value="ECO:0007669"/>
    <property type="project" value="UniProtKB-KW"/>
</dbReference>
<comment type="subcellular location">
    <subcellularLocation>
        <location evidence="3">Cytoplasm</location>
    </subcellularLocation>
    <subcellularLocation>
        <location evidence="2">Nucleus</location>
    </subcellularLocation>
</comment>
<dbReference type="GO" id="GO:0006511">
    <property type="term" value="P:ubiquitin-dependent protein catabolic process"/>
    <property type="evidence" value="ECO:0007669"/>
    <property type="project" value="TreeGrafter"/>
</dbReference>
<evidence type="ECO:0000256" key="21">
    <source>
        <dbReference type="ARBA" id="ARBA00023242"/>
    </source>
</evidence>
<evidence type="ECO:0000256" key="22">
    <source>
        <dbReference type="ARBA" id="ARBA00030438"/>
    </source>
</evidence>
<sequence length="420" mass="46685">MAGADNGSRYPAAAAPQDPLSRFLCPVCLEVYESPVRAPCGHVFCAPCLQECLKPKKPVCGVCRSTLSPGSTALDLEKQIEMTETACSGCNKKMYLSKLRSHAASCSKYQNYIMEGVKAVTKEPPCNTRNVPNRFTFPCPYCSERNLDQEGLVEHCKKYHIMDAKQVVCPICASMPWGDPNYRSANFMDHLQRRHRFSYDTFVVWLLYDKYPLLPGCCPPLAWGAGLLSSFFPEEPAGGAGGAEPKPLDLTSLSSEEDEGSKTSDPPSPASPAAPEAEKFQCGQCRKPYSTFAGLAKHRQLHCDAQPRKAFSCKYCEKEYVSLGALKMHIRSHTLPCVCKMCGKAFSRPWLLQGHIRTHTGEKPFSCTHCNRAFADRSNLRAHLQTHSDVKKYQCKTCSRTFSRMSLLHKHEETGCSGTR</sequence>
<evidence type="ECO:0000256" key="25">
    <source>
        <dbReference type="ARBA" id="ARBA00037948"/>
    </source>
</evidence>
<proteinExistence type="inferred from homology"/>
<evidence type="ECO:0000256" key="2">
    <source>
        <dbReference type="ARBA" id="ARBA00004123"/>
    </source>
</evidence>
<dbReference type="FunFam" id="3.30.160.60:FF:000085">
    <property type="entry name" value="Snail zinc finger protein"/>
    <property type="match status" value="1"/>
</dbReference>
<evidence type="ECO:0000256" key="13">
    <source>
        <dbReference type="ARBA" id="ARBA00022771"/>
    </source>
</evidence>
<protein>
    <recommendedName>
        <fullName evidence="7">E3 ubiquitin-protein ligase RNF114</fullName>
        <ecNumber evidence="6">2.3.2.27</ecNumber>
    </recommendedName>
    <alternativeName>
        <fullName evidence="23">RING finger protein 114</fullName>
    </alternativeName>
    <alternativeName>
        <fullName evidence="22">RING-type E3 ubiquitin transferase RNF114</fullName>
    </alternativeName>
    <alternativeName>
        <fullName evidence="24">Zinc finger protein 313</fullName>
    </alternativeName>
</protein>
<keyword evidence="16" id="KW-0862">Zinc</keyword>
<keyword evidence="10" id="KW-0808">Transferase</keyword>
<evidence type="ECO:0000256" key="24">
    <source>
        <dbReference type="ARBA" id="ARBA00033455"/>
    </source>
</evidence>
<dbReference type="FunFam" id="3.30.160.60:FF:000942">
    <property type="entry name" value="Snail zinc finger protein"/>
    <property type="match status" value="1"/>
</dbReference>
<dbReference type="SUPFAM" id="SSF57850">
    <property type="entry name" value="RING/U-box"/>
    <property type="match status" value="1"/>
</dbReference>
<dbReference type="InterPro" id="IPR051438">
    <property type="entry name" value="RNF_E3_ubiq-protein_ligase"/>
</dbReference>
<evidence type="ECO:0000256" key="26">
    <source>
        <dbReference type="PROSITE-ProRule" id="PRU00042"/>
    </source>
</evidence>
<dbReference type="InterPro" id="IPR013087">
    <property type="entry name" value="Znf_C2H2_type"/>
</dbReference>
<feature type="domain" description="C2HC RNF-type" evidence="30">
    <location>
        <begin position="87"/>
        <end position="106"/>
    </location>
</feature>
<evidence type="ECO:0000256" key="20">
    <source>
        <dbReference type="ARBA" id="ARBA00023125"/>
    </source>
</evidence>
<dbReference type="InterPro" id="IPR042716">
    <property type="entry name" value="RNF114_RING-HC"/>
</dbReference>
<dbReference type="SMART" id="SM00184">
    <property type="entry name" value="RING"/>
    <property type="match status" value="1"/>
</dbReference>
<evidence type="ECO:0000256" key="27">
    <source>
        <dbReference type="SAM" id="MobiDB-lite"/>
    </source>
</evidence>
<keyword evidence="11" id="KW-0479">Metal-binding</keyword>
<keyword evidence="18" id="KW-0744">Spermatogenesis</keyword>
<feature type="domain" description="C2H2-type" evidence="29">
    <location>
        <begin position="311"/>
        <end position="334"/>
    </location>
</feature>
<evidence type="ECO:0000256" key="14">
    <source>
        <dbReference type="ARBA" id="ARBA00022782"/>
    </source>
</evidence>
<keyword evidence="13 26" id="KW-0863">Zinc-finger</keyword>
<dbReference type="PROSITE" id="PS00028">
    <property type="entry name" value="ZINC_FINGER_C2H2_1"/>
    <property type="match status" value="4"/>
</dbReference>
<reference evidence="31 32" key="1">
    <citation type="journal article" date="2012" name="Genome Biol.">
        <title>Sequencing three crocodilian genomes to illuminate the evolution of archosaurs and amniotes.</title>
        <authorList>
            <person name="St John J.A."/>
            <person name="Braun E.L."/>
            <person name="Isberg S.R."/>
            <person name="Miles L.G."/>
            <person name="Chong A.Y."/>
            <person name="Gongora J."/>
            <person name="Dalzell P."/>
            <person name="Moran C."/>
            <person name="Bed'hom B."/>
            <person name="Abzhanov A."/>
            <person name="Burgess S.C."/>
            <person name="Cooksey A.M."/>
            <person name="Castoe T.A."/>
            <person name="Crawford N.G."/>
            <person name="Densmore L.D."/>
            <person name="Drew J.C."/>
            <person name="Edwards S.V."/>
            <person name="Faircloth B.C."/>
            <person name="Fujita M.K."/>
            <person name="Greenwold M.J."/>
            <person name="Hoffmann F.G."/>
            <person name="Howard J.M."/>
            <person name="Iguchi T."/>
            <person name="Janes D.E."/>
            <person name="Khan S.Y."/>
            <person name="Kohno S."/>
            <person name="de Koning A.J."/>
            <person name="Lance S.L."/>
            <person name="McCarthy F.M."/>
            <person name="McCormack J.E."/>
            <person name="Merchant M.E."/>
            <person name="Peterson D.G."/>
            <person name="Pollock D.D."/>
            <person name="Pourmand N."/>
            <person name="Raney B.J."/>
            <person name="Roessler K.A."/>
            <person name="Sanford J.R."/>
            <person name="Sawyer R.H."/>
            <person name="Schmidt C.J."/>
            <person name="Triplett E.W."/>
            <person name="Tuberville T.D."/>
            <person name="Venegas-Anaya M."/>
            <person name="Howard J.T."/>
            <person name="Jarvis E.D."/>
            <person name="Guillette L.J.Jr."/>
            <person name="Glenn T.C."/>
            <person name="Green R.E."/>
            <person name="Ray D.A."/>
        </authorList>
    </citation>
    <scope>NUCLEOTIDE SEQUENCE [LARGE SCALE GENOMIC DNA]</scope>
    <source>
        <strain evidence="31">KSC_2009_1</strain>
    </source>
</reference>
<dbReference type="InterPro" id="IPR008598">
    <property type="entry name" value="Di19_Zn-bd"/>
</dbReference>
<organism evidence="31 32">
    <name type="scientific">Alligator mississippiensis</name>
    <name type="common">American alligator</name>
    <dbReference type="NCBI Taxonomy" id="8496"/>
    <lineage>
        <taxon>Eukaryota</taxon>
        <taxon>Metazoa</taxon>
        <taxon>Chordata</taxon>
        <taxon>Craniata</taxon>
        <taxon>Vertebrata</taxon>
        <taxon>Euteleostomi</taxon>
        <taxon>Archelosauria</taxon>
        <taxon>Archosauria</taxon>
        <taxon>Crocodylia</taxon>
        <taxon>Alligatoridae</taxon>
        <taxon>Alligatorinae</taxon>
        <taxon>Alligator</taxon>
    </lineage>
</organism>
<dbReference type="InterPro" id="IPR036236">
    <property type="entry name" value="Znf_C2H2_sf"/>
</dbReference>
<keyword evidence="12" id="KW-0677">Repeat</keyword>
<keyword evidence="14" id="KW-0221">Differentiation</keyword>
<feature type="domain" description="C2H2-type" evidence="29">
    <location>
        <begin position="337"/>
        <end position="364"/>
    </location>
</feature>
<dbReference type="GO" id="GO:0008270">
    <property type="term" value="F:zinc ion binding"/>
    <property type="evidence" value="ECO:0007669"/>
    <property type="project" value="UniProtKB-KW"/>
</dbReference>
<evidence type="ECO:0000256" key="8">
    <source>
        <dbReference type="ARBA" id="ARBA00022473"/>
    </source>
</evidence>
<dbReference type="PROSITE" id="PS00518">
    <property type="entry name" value="ZF_RING_1"/>
    <property type="match status" value="1"/>
</dbReference>
<dbReference type="GO" id="GO:0005737">
    <property type="term" value="C:cytoplasm"/>
    <property type="evidence" value="ECO:0007669"/>
    <property type="project" value="UniProtKB-SubCell"/>
</dbReference>
<evidence type="ECO:0000256" key="10">
    <source>
        <dbReference type="ARBA" id="ARBA00022679"/>
    </source>
</evidence>
<dbReference type="GO" id="GO:0007283">
    <property type="term" value="P:spermatogenesis"/>
    <property type="evidence" value="ECO:0007669"/>
    <property type="project" value="UniProtKB-KW"/>
</dbReference>
<evidence type="ECO:0000256" key="18">
    <source>
        <dbReference type="ARBA" id="ARBA00022871"/>
    </source>
</evidence>
<comment type="similarity">
    <text evidence="25">Belongs to the snail C2H2-type zinc-finger protein family.</text>
</comment>
<evidence type="ECO:0000256" key="12">
    <source>
        <dbReference type="ARBA" id="ARBA00022737"/>
    </source>
</evidence>
<keyword evidence="9" id="KW-0963">Cytoplasm</keyword>
<dbReference type="InterPro" id="IPR017907">
    <property type="entry name" value="Znf_RING_CS"/>
</dbReference>
<evidence type="ECO:0000259" key="28">
    <source>
        <dbReference type="PROSITE" id="PS50089"/>
    </source>
</evidence>
<dbReference type="GO" id="GO:0000209">
    <property type="term" value="P:protein polyubiquitination"/>
    <property type="evidence" value="ECO:0007669"/>
    <property type="project" value="TreeGrafter"/>
</dbReference>
<feature type="domain" description="C2H2-type" evidence="29">
    <location>
        <begin position="393"/>
        <end position="420"/>
    </location>
</feature>
<evidence type="ECO:0000256" key="6">
    <source>
        <dbReference type="ARBA" id="ARBA00012483"/>
    </source>
</evidence>
<feature type="domain" description="C2H2-type" evidence="29">
    <location>
        <begin position="365"/>
        <end position="392"/>
    </location>
</feature>
<dbReference type="Pfam" id="PF18574">
    <property type="entry name" value="zf_C2HC_14"/>
    <property type="match status" value="1"/>
</dbReference>
<keyword evidence="32" id="KW-1185">Reference proteome</keyword>
<dbReference type="InterPro" id="IPR001841">
    <property type="entry name" value="Znf_RING"/>
</dbReference>
<evidence type="ECO:0000256" key="19">
    <source>
        <dbReference type="ARBA" id="ARBA00022990"/>
    </source>
</evidence>
<dbReference type="InterPro" id="IPR034734">
    <property type="entry name" value="ZF_C2HC_RNF"/>
</dbReference>
<dbReference type="SUPFAM" id="SSF57667">
    <property type="entry name" value="beta-beta-alpha zinc fingers"/>
    <property type="match status" value="3"/>
</dbReference>
<dbReference type="eggNOG" id="ENOG502QW3F">
    <property type="taxonomic scope" value="Eukaryota"/>
</dbReference>
<dbReference type="SMART" id="SM00355">
    <property type="entry name" value="ZnF_C2H2"/>
    <property type="match status" value="7"/>
</dbReference>
<dbReference type="InterPro" id="IPR013083">
    <property type="entry name" value="Znf_RING/FYVE/PHD"/>
</dbReference>
<feature type="domain" description="RING-type" evidence="28">
    <location>
        <begin position="25"/>
        <end position="64"/>
    </location>
</feature>
<keyword evidence="8" id="KW-0217">Developmental protein</keyword>
<keyword evidence="19" id="KW-0007">Acetylation</keyword>
<dbReference type="EC" id="2.3.2.27" evidence="6"/>
<keyword evidence="20" id="KW-0238">DNA-binding</keyword>
<dbReference type="GO" id="GO:0005634">
    <property type="term" value="C:nucleus"/>
    <property type="evidence" value="ECO:0007669"/>
    <property type="project" value="UniProtKB-SubCell"/>
</dbReference>
<evidence type="ECO:0000256" key="4">
    <source>
        <dbReference type="ARBA" id="ARBA00004906"/>
    </source>
</evidence>
<dbReference type="PANTHER" id="PTHR46016">
    <property type="entry name" value="ZINC FINGER, RING/FYVE/PHD-TYPE"/>
    <property type="match status" value="1"/>
</dbReference>
<evidence type="ECO:0000256" key="17">
    <source>
        <dbReference type="ARBA" id="ARBA00022843"/>
    </source>
</evidence>
<feature type="region of interest" description="Disordered" evidence="27">
    <location>
        <begin position="238"/>
        <end position="275"/>
    </location>
</feature>
<dbReference type="GO" id="GO:0030154">
    <property type="term" value="P:cell differentiation"/>
    <property type="evidence" value="ECO:0007669"/>
    <property type="project" value="UniProtKB-KW"/>
</dbReference>
<dbReference type="Gene3D" id="3.30.40.10">
    <property type="entry name" value="Zinc/RING finger domain, C3HC4 (zinc finger)"/>
    <property type="match status" value="1"/>
</dbReference>
<comment type="caution">
    <text evidence="31">The sequence shown here is derived from an EMBL/GenBank/DDBJ whole genome shotgun (WGS) entry which is preliminary data.</text>
</comment>
<dbReference type="EMBL" id="AKHW03001485">
    <property type="protein sequence ID" value="KYO42109.1"/>
    <property type="molecule type" value="Genomic_DNA"/>
</dbReference>
<dbReference type="STRING" id="8496.A0A151NZU4"/>
<gene>
    <name evidence="31" type="primary">SNAI1</name>
    <name evidence="31" type="ORF">Y1Q_0002749</name>
</gene>
<evidence type="ECO:0000256" key="3">
    <source>
        <dbReference type="ARBA" id="ARBA00004496"/>
    </source>
</evidence>
<dbReference type="AlphaFoldDB" id="A0A151NZU4"/>
<evidence type="ECO:0000256" key="9">
    <source>
        <dbReference type="ARBA" id="ARBA00022490"/>
    </source>
</evidence>
<dbReference type="Proteomes" id="UP000050525">
    <property type="component" value="Unassembled WGS sequence"/>
</dbReference>
<dbReference type="GO" id="GO:0061630">
    <property type="term" value="F:ubiquitin protein ligase activity"/>
    <property type="evidence" value="ECO:0007669"/>
    <property type="project" value="UniProtKB-EC"/>
</dbReference>
<dbReference type="InterPro" id="IPR027370">
    <property type="entry name" value="Znf-RING_euk"/>
</dbReference>
<dbReference type="Pfam" id="PF00096">
    <property type="entry name" value="zf-C2H2"/>
    <property type="match status" value="5"/>
</dbReference>
<evidence type="ECO:0000256" key="11">
    <source>
        <dbReference type="ARBA" id="ARBA00022723"/>
    </source>
</evidence>
<comment type="subunit">
    <text evidence="5">Interacts with XAF1, the interaction increases XAF1 stability and proapoptotic effects, and may regulate IFN signaling.</text>
</comment>
<dbReference type="FunFam" id="3.30.160.60:FF:000207">
    <property type="entry name" value="zinc finger protein SNAI2"/>
    <property type="match status" value="1"/>
</dbReference>
<keyword evidence="21" id="KW-0539">Nucleus</keyword>
<evidence type="ECO:0000313" key="32">
    <source>
        <dbReference type="Proteomes" id="UP000050525"/>
    </source>
</evidence>
<evidence type="ECO:0000256" key="15">
    <source>
        <dbReference type="ARBA" id="ARBA00022786"/>
    </source>
</evidence>
<evidence type="ECO:0000256" key="5">
    <source>
        <dbReference type="ARBA" id="ARBA00011624"/>
    </source>
</evidence>
<keyword evidence="15" id="KW-0833">Ubl conjugation pathway</keyword>
<accession>A0A151NZU4</accession>
<evidence type="ECO:0000259" key="30">
    <source>
        <dbReference type="PROSITE" id="PS51803"/>
    </source>
</evidence>
<dbReference type="Pfam" id="PF05605">
    <property type="entry name" value="zf-Di19"/>
    <property type="match status" value="1"/>
</dbReference>
<dbReference type="PROSITE" id="PS51803">
    <property type="entry name" value="ZF_C2HC_RNF"/>
    <property type="match status" value="1"/>
</dbReference>
<dbReference type="Pfam" id="PF13445">
    <property type="entry name" value="zf-RING_UBOX"/>
    <property type="match status" value="1"/>
</dbReference>
<feature type="domain" description="C2H2-type" evidence="29">
    <location>
        <begin position="280"/>
        <end position="307"/>
    </location>
</feature>
<dbReference type="CDD" id="cd16540">
    <property type="entry name" value="RING-HC_RNF114"/>
    <property type="match status" value="1"/>
</dbReference>
<evidence type="ECO:0000256" key="1">
    <source>
        <dbReference type="ARBA" id="ARBA00000900"/>
    </source>
</evidence>
<dbReference type="PANTHER" id="PTHR46016:SF3">
    <property type="entry name" value="E3 UBIQUITIN-PROTEIN LIGASE RNF114"/>
    <property type="match status" value="1"/>
</dbReference>
<comment type="pathway">
    <text evidence="4">Protein modification; protein ubiquitination.</text>
</comment>
<comment type="catalytic activity">
    <reaction evidence="1">
        <text>S-ubiquitinyl-[E2 ubiquitin-conjugating enzyme]-L-cysteine + [acceptor protein]-L-lysine = [E2 ubiquitin-conjugating enzyme]-L-cysteine + N(6)-ubiquitinyl-[acceptor protein]-L-lysine.</text>
        <dbReference type="EC" id="2.3.2.27"/>
    </reaction>
</comment>
<evidence type="ECO:0000256" key="23">
    <source>
        <dbReference type="ARBA" id="ARBA00031134"/>
    </source>
</evidence>